<keyword evidence="10" id="KW-0050">Antiport</keyword>
<feature type="transmembrane region" description="Helical" evidence="10">
    <location>
        <begin position="223"/>
        <end position="249"/>
    </location>
</feature>
<comment type="caution">
    <text evidence="12">The sequence shown here is derived from an EMBL/GenBank/DDBJ whole genome shotgun (WGS) entry which is preliminary data.</text>
</comment>
<evidence type="ECO:0000256" key="8">
    <source>
        <dbReference type="ARBA" id="ARBA00023136"/>
    </source>
</evidence>
<dbReference type="Proteomes" id="UP000239590">
    <property type="component" value="Unassembled WGS sequence"/>
</dbReference>
<dbReference type="InterPro" id="IPR004705">
    <property type="entry name" value="Cation/H_exchanger_CPA1_bac"/>
</dbReference>
<evidence type="ECO:0000259" key="11">
    <source>
        <dbReference type="Pfam" id="PF00999"/>
    </source>
</evidence>
<dbReference type="AlphaFoldDB" id="A0A2S7IMR0"/>
<accession>A0A2S7IMR0</accession>
<feature type="transmembrane region" description="Helical" evidence="10">
    <location>
        <begin position="384"/>
        <end position="407"/>
    </location>
</feature>
<comment type="function">
    <text evidence="10">Na(+)/H(+) antiporter that extrudes sodium in exchange for external protons.</text>
</comment>
<dbReference type="NCBIfam" id="TIGR00831">
    <property type="entry name" value="a_cpa1"/>
    <property type="match status" value="1"/>
</dbReference>
<dbReference type="InterPro" id="IPR006153">
    <property type="entry name" value="Cation/H_exchanger_TM"/>
</dbReference>
<evidence type="ECO:0000256" key="5">
    <source>
        <dbReference type="ARBA" id="ARBA00022989"/>
    </source>
</evidence>
<evidence type="ECO:0000256" key="4">
    <source>
        <dbReference type="ARBA" id="ARBA00022692"/>
    </source>
</evidence>
<feature type="transmembrane region" description="Helical" evidence="10">
    <location>
        <begin position="304"/>
        <end position="329"/>
    </location>
</feature>
<keyword evidence="13" id="KW-1185">Reference proteome</keyword>
<keyword evidence="4 10" id="KW-0812">Transmembrane</keyword>
<keyword evidence="8 10" id="KW-0472">Membrane</keyword>
<keyword evidence="2 10" id="KW-0813">Transport</keyword>
<dbReference type="RefSeq" id="WP_104710020.1">
    <property type="nucleotide sequence ID" value="NZ_PTRA01000001.1"/>
</dbReference>
<evidence type="ECO:0000256" key="9">
    <source>
        <dbReference type="ARBA" id="ARBA00023201"/>
    </source>
</evidence>
<feature type="transmembrane region" description="Helical" evidence="10">
    <location>
        <begin position="183"/>
        <end position="203"/>
    </location>
</feature>
<proteinExistence type="inferred from homology"/>
<evidence type="ECO:0000256" key="1">
    <source>
        <dbReference type="ARBA" id="ARBA00004651"/>
    </source>
</evidence>
<protein>
    <submittedName>
        <fullName evidence="12">Na+/H+ antiporter</fullName>
    </submittedName>
</protein>
<evidence type="ECO:0000256" key="2">
    <source>
        <dbReference type="ARBA" id="ARBA00022448"/>
    </source>
</evidence>
<dbReference type="GO" id="GO:0098719">
    <property type="term" value="P:sodium ion import across plasma membrane"/>
    <property type="evidence" value="ECO:0007669"/>
    <property type="project" value="TreeGrafter"/>
</dbReference>
<evidence type="ECO:0000313" key="13">
    <source>
        <dbReference type="Proteomes" id="UP000239590"/>
    </source>
</evidence>
<feature type="transmembrane region" description="Helical" evidence="10">
    <location>
        <begin position="350"/>
        <end position="372"/>
    </location>
</feature>
<dbReference type="PANTHER" id="PTHR10110">
    <property type="entry name" value="SODIUM/HYDROGEN EXCHANGER"/>
    <property type="match status" value="1"/>
</dbReference>
<dbReference type="EMBL" id="PTRA01000001">
    <property type="protein sequence ID" value="PQA58850.1"/>
    <property type="molecule type" value="Genomic_DNA"/>
</dbReference>
<feature type="transmembrane region" description="Helical" evidence="10">
    <location>
        <begin position="159"/>
        <end position="176"/>
    </location>
</feature>
<comment type="similarity">
    <text evidence="10">Belongs to the monovalent cation:proton antiporter 1 (CPA1) transporter (TC 2.A.36) family.</text>
</comment>
<feature type="transmembrane region" description="Helical" evidence="10">
    <location>
        <begin position="86"/>
        <end position="106"/>
    </location>
</feature>
<feature type="transmembrane region" description="Helical" evidence="10">
    <location>
        <begin position="261"/>
        <end position="284"/>
    </location>
</feature>
<feature type="transmembrane region" description="Helical" evidence="10">
    <location>
        <begin position="32"/>
        <end position="65"/>
    </location>
</feature>
<dbReference type="GO" id="GO:0051453">
    <property type="term" value="P:regulation of intracellular pH"/>
    <property type="evidence" value="ECO:0007669"/>
    <property type="project" value="TreeGrafter"/>
</dbReference>
<dbReference type="OrthoDB" id="9809206at2"/>
<keyword evidence="9 10" id="KW-0739">Sodium transport</keyword>
<name>A0A2S7IMR0_9BACT</name>
<keyword evidence="3 10" id="KW-1003">Cell membrane</keyword>
<comment type="subcellular location">
    <subcellularLocation>
        <location evidence="1 10">Cell membrane</location>
        <topology evidence="1 10">Multi-pass membrane protein</topology>
    </subcellularLocation>
</comment>
<dbReference type="PANTHER" id="PTHR10110:SF86">
    <property type="entry name" value="SODIUM_HYDROGEN EXCHANGER 7"/>
    <property type="match status" value="1"/>
</dbReference>
<feature type="domain" description="Cation/H+ exchanger transmembrane" evidence="11">
    <location>
        <begin position="14"/>
        <end position="408"/>
    </location>
</feature>
<sequence length="537" mass="60005">MENIEIIVLLLFGVSFLTVVSARRNFPLPIALIIVGLLISFIPGLPVIILDPELVFFVFLPPLLYEAAWKASWHEFKANIRPITMAAVGLVVFTTLCVGWAVHSLIDGISWAEAFLLGAIVSPPDAVAATSVTKGLGLSPRIISILEGESLLNDASGLIVYRYALAAILTGAFNIWEAGYQFLLVVGIGVGIGLGIGYTLYLIHKNFVTEALADVSLTFLTPFASYLLAEHFHGSGVLAVVTTGLYLSYRSADMFTTDSRVQTYAVWEFVGFILNGLIFILLGLQMKMVLADLDSLTTHGIWVLIGYGLVVSVVVILVRFIWLTPAAILPRQLFNRHNERELFDRRNLVVIGWSGMRGVVSMAIALSIPLTLPNGDLFPNRNLVIFLTFCVIIVTLVAQGLTLPWVIRKLKMPRYSILAEEYEVRSRVLSAVMTHIEENMSDVDDVVLKRIKSSYQNRFERLQHTELPLPEKEQKFSETPALRIFNLFSRVQLEVIDVERSILQQLHREGKSNEEVLRKIESELDIEETRLQIELVK</sequence>
<evidence type="ECO:0000256" key="7">
    <source>
        <dbReference type="ARBA" id="ARBA00023065"/>
    </source>
</evidence>
<dbReference type="Pfam" id="PF00999">
    <property type="entry name" value="Na_H_Exchanger"/>
    <property type="match status" value="1"/>
</dbReference>
<evidence type="ECO:0000256" key="10">
    <source>
        <dbReference type="RuleBase" id="RU366002"/>
    </source>
</evidence>
<dbReference type="GO" id="GO:0015385">
    <property type="term" value="F:sodium:proton antiporter activity"/>
    <property type="evidence" value="ECO:0007669"/>
    <property type="project" value="InterPro"/>
</dbReference>
<dbReference type="Gene3D" id="6.10.140.1330">
    <property type="match status" value="1"/>
</dbReference>
<gene>
    <name evidence="12" type="ORF">C5O19_04100</name>
</gene>
<comment type="caution">
    <text evidence="10">Lacks conserved residue(s) required for the propagation of feature annotation.</text>
</comment>
<keyword evidence="7 10" id="KW-0406">Ion transport</keyword>
<keyword evidence="6 10" id="KW-0915">Sodium</keyword>
<dbReference type="GO" id="GO:0015386">
    <property type="term" value="F:potassium:proton antiporter activity"/>
    <property type="evidence" value="ECO:0007669"/>
    <property type="project" value="TreeGrafter"/>
</dbReference>
<organism evidence="12 13">
    <name type="scientific">Siphonobacter curvatus</name>
    <dbReference type="NCBI Taxonomy" id="2094562"/>
    <lineage>
        <taxon>Bacteria</taxon>
        <taxon>Pseudomonadati</taxon>
        <taxon>Bacteroidota</taxon>
        <taxon>Cytophagia</taxon>
        <taxon>Cytophagales</taxon>
        <taxon>Cytophagaceae</taxon>
        <taxon>Siphonobacter</taxon>
    </lineage>
</organism>
<evidence type="ECO:0000313" key="12">
    <source>
        <dbReference type="EMBL" id="PQA58850.1"/>
    </source>
</evidence>
<dbReference type="GO" id="GO:0005886">
    <property type="term" value="C:plasma membrane"/>
    <property type="evidence" value="ECO:0007669"/>
    <property type="project" value="UniProtKB-SubCell"/>
</dbReference>
<evidence type="ECO:0000256" key="6">
    <source>
        <dbReference type="ARBA" id="ARBA00023053"/>
    </source>
</evidence>
<keyword evidence="5 10" id="KW-1133">Transmembrane helix</keyword>
<dbReference type="InterPro" id="IPR018422">
    <property type="entry name" value="Cation/H_exchanger_CPA1"/>
</dbReference>
<evidence type="ECO:0000256" key="3">
    <source>
        <dbReference type="ARBA" id="ARBA00022475"/>
    </source>
</evidence>
<reference evidence="13" key="1">
    <citation type="submission" date="2018-02" db="EMBL/GenBank/DDBJ databases">
        <title>Genome sequencing of Solimonas sp. HR-BB.</title>
        <authorList>
            <person name="Lee Y."/>
            <person name="Jeon C.O."/>
        </authorList>
    </citation>
    <scope>NUCLEOTIDE SEQUENCE [LARGE SCALE GENOMIC DNA]</scope>
    <source>
        <strain evidence="13">HR-U</strain>
    </source>
</reference>